<reference evidence="2" key="1">
    <citation type="submission" date="2020-12" db="EMBL/GenBank/DDBJ databases">
        <authorList>
            <person name="Huq M.A."/>
        </authorList>
    </citation>
    <scope>NUCLEOTIDE SEQUENCE</scope>
    <source>
        <strain evidence="2">MAHUQ-46</strain>
    </source>
</reference>
<organism evidence="2 3">
    <name type="scientific">Paenibacillus roseus</name>
    <dbReference type="NCBI Taxonomy" id="2798579"/>
    <lineage>
        <taxon>Bacteria</taxon>
        <taxon>Bacillati</taxon>
        <taxon>Bacillota</taxon>
        <taxon>Bacilli</taxon>
        <taxon>Bacillales</taxon>
        <taxon>Paenibacillaceae</taxon>
        <taxon>Paenibacillus</taxon>
    </lineage>
</organism>
<comment type="caution">
    <text evidence="2">The sequence shown here is derived from an EMBL/GenBank/DDBJ whole genome shotgun (WGS) entry which is preliminary data.</text>
</comment>
<dbReference type="RefSeq" id="WP_199018486.1">
    <property type="nucleotide sequence ID" value="NZ_JAELUP010000014.1"/>
</dbReference>
<name>A0A934MNC0_9BACL</name>
<dbReference type="InterPro" id="IPR049242">
    <property type="entry name" value="DUF6877"/>
</dbReference>
<accession>A0A934MNC0</accession>
<evidence type="ECO:0000259" key="1">
    <source>
        <dbReference type="Pfam" id="PF21793"/>
    </source>
</evidence>
<feature type="domain" description="DUF6877" evidence="1">
    <location>
        <begin position="5"/>
        <end position="57"/>
    </location>
</feature>
<dbReference type="Proteomes" id="UP000640274">
    <property type="component" value="Unassembled WGS sequence"/>
</dbReference>
<evidence type="ECO:0000313" key="2">
    <source>
        <dbReference type="EMBL" id="MBJ6360851.1"/>
    </source>
</evidence>
<sequence>MKMGMSPMQELANISNRLPVDVLQDINQRIGDWLATGGKETDAYIEQQLRYAKNVIEAIK</sequence>
<proteinExistence type="predicted"/>
<evidence type="ECO:0000313" key="3">
    <source>
        <dbReference type="Proteomes" id="UP000640274"/>
    </source>
</evidence>
<gene>
    <name evidence="2" type="ORF">JFN88_05910</name>
</gene>
<keyword evidence="3" id="KW-1185">Reference proteome</keyword>
<protein>
    <recommendedName>
        <fullName evidence="1">DUF6877 domain-containing protein</fullName>
    </recommendedName>
</protein>
<dbReference type="Pfam" id="PF21793">
    <property type="entry name" value="DUF6877"/>
    <property type="match status" value="1"/>
</dbReference>
<dbReference type="AlphaFoldDB" id="A0A934MNC0"/>
<dbReference type="EMBL" id="JAELUP010000014">
    <property type="protein sequence ID" value="MBJ6360851.1"/>
    <property type="molecule type" value="Genomic_DNA"/>
</dbReference>